<evidence type="ECO:0000313" key="1">
    <source>
        <dbReference type="EMBL" id="MBX57867.1"/>
    </source>
</evidence>
<dbReference type="EMBL" id="GGEC01077383">
    <property type="protein sequence ID" value="MBX57867.1"/>
    <property type="molecule type" value="Transcribed_RNA"/>
</dbReference>
<dbReference type="AlphaFoldDB" id="A0A2P2PSY7"/>
<sequence length="35" mass="3872">MQLSLFSLSISLIKSFGLVLGIKIHHNLANAEVYN</sequence>
<accession>A0A2P2PSY7</accession>
<reference evidence="1" key="1">
    <citation type="submission" date="2018-02" db="EMBL/GenBank/DDBJ databases">
        <title>Rhizophora mucronata_Transcriptome.</title>
        <authorList>
            <person name="Meera S.P."/>
            <person name="Sreeshan A."/>
            <person name="Augustine A."/>
        </authorList>
    </citation>
    <scope>NUCLEOTIDE SEQUENCE</scope>
    <source>
        <tissue evidence="1">Leaf</tissue>
    </source>
</reference>
<name>A0A2P2PSY7_RHIMU</name>
<organism evidence="1">
    <name type="scientific">Rhizophora mucronata</name>
    <name type="common">Asiatic mangrove</name>
    <dbReference type="NCBI Taxonomy" id="61149"/>
    <lineage>
        <taxon>Eukaryota</taxon>
        <taxon>Viridiplantae</taxon>
        <taxon>Streptophyta</taxon>
        <taxon>Embryophyta</taxon>
        <taxon>Tracheophyta</taxon>
        <taxon>Spermatophyta</taxon>
        <taxon>Magnoliopsida</taxon>
        <taxon>eudicotyledons</taxon>
        <taxon>Gunneridae</taxon>
        <taxon>Pentapetalae</taxon>
        <taxon>rosids</taxon>
        <taxon>fabids</taxon>
        <taxon>Malpighiales</taxon>
        <taxon>Rhizophoraceae</taxon>
        <taxon>Rhizophora</taxon>
    </lineage>
</organism>
<protein>
    <submittedName>
        <fullName evidence="1">Uncharacterized protein</fullName>
    </submittedName>
</protein>
<proteinExistence type="predicted"/>